<sequence length="454" mass="48157">MSNDTLPQLSEREREILRLVATGATNQQIAAQLNISANTVKVHLRNIFGKIGVASRTEATMYAVRSGIVEIASVSSGSTAVLSDSTTSAIDALSDRDAGASASVVTRAVLRPSRSRWLLYTGIAGGVILAFAIIFGLLVMSQGGNSLTAQPTVVPTPQTFISSPSPVWTLHPALPYAQRASAAVSFEGRIFVIGGTTDGGVTGSVWRYDPSSQIWAPLNAKPTPVRDAGAVVLNGKIYVPGGRLADGNITDKLEVFDPALGAWSERRSLPAPRSAYALAAVDGRLYLFGGWDGSKICDDVFAYDPVSDTWERRPSMPTARAYAGASVVDGNIYVIGGEDQSGALTVNEQYAPSKEGDAAWSQRAALPEARSRFGSAALSNLIFVLGGVPEDSPLYYDVRNDGWRAFAVSQTPLGEQPAVAVRDASLFVVSSSRNQSNSPMQELRMLYTVVLPAQ</sequence>
<dbReference type="EMBL" id="CP000804">
    <property type="protein sequence ID" value="ABU56280.1"/>
    <property type="molecule type" value="Genomic_DNA"/>
</dbReference>
<dbReference type="PRINTS" id="PR00038">
    <property type="entry name" value="HTHLUXR"/>
</dbReference>
<evidence type="ECO:0000313" key="3">
    <source>
        <dbReference type="EMBL" id="ABU56280.1"/>
    </source>
</evidence>
<dbReference type="Pfam" id="PF24681">
    <property type="entry name" value="Kelch_KLHDC2_KLHL20_DRC7"/>
    <property type="match status" value="1"/>
</dbReference>
<dbReference type="CDD" id="cd06170">
    <property type="entry name" value="LuxR_C_like"/>
    <property type="match status" value="1"/>
</dbReference>
<dbReference type="PROSITE" id="PS00622">
    <property type="entry name" value="HTH_LUXR_1"/>
    <property type="match status" value="1"/>
</dbReference>
<keyword evidence="1" id="KW-0472">Membrane</keyword>
<dbReference type="STRING" id="383372.Rcas_0145"/>
<keyword evidence="1" id="KW-0812">Transmembrane</keyword>
<dbReference type="PROSITE" id="PS50043">
    <property type="entry name" value="HTH_LUXR_2"/>
    <property type="match status" value="1"/>
</dbReference>
<dbReference type="InterPro" id="IPR036388">
    <property type="entry name" value="WH-like_DNA-bd_sf"/>
</dbReference>
<dbReference type="InterPro" id="IPR000792">
    <property type="entry name" value="Tscrpt_reg_LuxR_C"/>
</dbReference>
<accession>A7NFQ1</accession>
<keyword evidence="1" id="KW-1133">Transmembrane helix</keyword>
<protein>
    <submittedName>
        <fullName evidence="3">Transcriptional regulator, LuxR family</fullName>
    </submittedName>
</protein>
<dbReference type="KEGG" id="rca:Rcas_0145"/>
<dbReference type="Gene3D" id="1.10.10.10">
    <property type="entry name" value="Winged helix-like DNA-binding domain superfamily/Winged helix DNA-binding domain"/>
    <property type="match status" value="1"/>
</dbReference>
<dbReference type="Pfam" id="PF00196">
    <property type="entry name" value="GerE"/>
    <property type="match status" value="1"/>
</dbReference>
<dbReference type="SMART" id="SM00421">
    <property type="entry name" value="HTH_LUXR"/>
    <property type="match status" value="1"/>
</dbReference>
<organism evidence="3 4">
    <name type="scientific">Roseiflexus castenholzii (strain DSM 13941 / HLO8)</name>
    <dbReference type="NCBI Taxonomy" id="383372"/>
    <lineage>
        <taxon>Bacteria</taxon>
        <taxon>Bacillati</taxon>
        <taxon>Chloroflexota</taxon>
        <taxon>Chloroflexia</taxon>
        <taxon>Chloroflexales</taxon>
        <taxon>Roseiflexineae</taxon>
        <taxon>Roseiflexaceae</taxon>
        <taxon>Roseiflexus</taxon>
    </lineage>
</organism>
<dbReference type="eggNOG" id="COG3055">
    <property type="taxonomic scope" value="Bacteria"/>
</dbReference>
<dbReference type="InterPro" id="IPR016032">
    <property type="entry name" value="Sig_transdc_resp-reg_C-effctor"/>
</dbReference>
<dbReference type="RefSeq" id="WP_011997685.1">
    <property type="nucleotide sequence ID" value="NC_009767.1"/>
</dbReference>
<dbReference type="GO" id="GO:0006355">
    <property type="term" value="P:regulation of DNA-templated transcription"/>
    <property type="evidence" value="ECO:0007669"/>
    <property type="project" value="InterPro"/>
</dbReference>
<keyword evidence="4" id="KW-1185">Reference proteome</keyword>
<gene>
    <name evidence="3" type="ordered locus">Rcas_0145</name>
</gene>
<dbReference type="Proteomes" id="UP000000263">
    <property type="component" value="Chromosome"/>
</dbReference>
<dbReference type="SMART" id="SM00612">
    <property type="entry name" value="Kelch"/>
    <property type="match status" value="5"/>
</dbReference>
<evidence type="ECO:0000259" key="2">
    <source>
        <dbReference type="PROSITE" id="PS50043"/>
    </source>
</evidence>
<dbReference type="Gene3D" id="2.120.10.80">
    <property type="entry name" value="Kelch-type beta propeller"/>
    <property type="match status" value="2"/>
</dbReference>
<dbReference type="SUPFAM" id="SSF50965">
    <property type="entry name" value="Galactose oxidase, central domain"/>
    <property type="match status" value="1"/>
</dbReference>
<dbReference type="eggNOG" id="COG2197">
    <property type="taxonomic scope" value="Bacteria"/>
</dbReference>
<dbReference type="GO" id="GO:0003677">
    <property type="term" value="F:DNA binding"/>
    <property type="evidence" value="ECO:0007669"/>
    <property type="project" value="InterPro"/>
</dbReference>
<dbReference type="InterPro" id="IPR015915">
    <property type="entry name" value="Kelch-typ_b-propeller"/>
</dbReference>
<dbReference type="HOGENOM" id="CLU_592854_0_0_0"/>
<dbReference type="OrthoDB" id="1806906at2"/>
<dbReference type="PANTHER" id="PTHR45632">
    <property type="entry name" value="LD33804P"/>
    <property type="match status" value="1"/>
</dbReference>
<dbReference type="InterPro" id="IPR011043">
    <property type="entry name" value="Gal_Oxase/kelch_b-propeller"/>
</dbReference>
<reference evidence="3 4" key="1">
    <citation type="submission" date="2007-08" db="EMBL/GenBank/DDBJ databases">
        <title>Complete sequence of Roseiflexus castenholzii DSM 13941.</title>
        <authorList>
            <consortium name="US DOE Joint Genome Institute"/>
            <person name="Copeland A."/>
            <person name="Lucas S."/>
            <person name="Lapidus A."/>
            <person name="Barry K."/>
            <person name="Glavina del Rio T."/>
            <person name="Dalin E."/>
            <person name="Tice H."/>
            <person name="Pitluck S."/>
            <person name="Thompson L.S."/>
            <person name="Brettin T."/>
            <person name="Bruce D."/>
            <person name="Detter J.C."/>
            <person name="Han C."/>
            <person name="Tapia R."/>
            <person name="Schmutz J."/>
            <person name="Larimer F."/>
            <person name="Land M."/>
            <person name="Hauser L."/>
            <person name="Kyrpides N."/>
            <person name="Mikhailova N."/>
            <person name="Bryant D.A."/>
            <person name="Hanada S."/>
            <person name="Tsukatani Y."/>
            <person name="Richardson P."/>
        </authorList>
    </citation>
    <scope>NUCLEOTIDE SEQUENCE [LARGE SCALE GENOMIC DNA]</scope>
    <source>
        <strain evidence="4">DSM 13941 / HLO8</strain>
    </source>
</reference>
<feature type="transmembrane region" description="Helical" evidence="1">
    <location>
        <begin position="117"/>
        <end position="140"/>
    </location>
</feature>
<evidence type="ECO:0000256" key="1">
    <source>
        <dbReference type="SAM" id="Phobius"/>
    </source>
</evidence>
<dbReference type="SUPFAM" id="SSF46894">
    <property type="entry name" value="C-terminal effector domain of the bipartite response regulators"/>
    <property type="match status" value="1"/>
</dbReference>
<dbReference type="AlphaFoldDB" id="A7NFQ1"/>
<dbReference type="InterPro" id="IPR006652">
    <property type="entry name" value="Kelch_1"/>
</dbReference>
<proteinExistence type="predicted"/>
<name>A7NFQ1_ROSCS</name>
<feature type="domain" description="HTH luxR-type" evidence="2">
    <location>
        <begin position="2"/>
        <end position="67"/>
    </location>
</feature>
<evidence type="ECO:0000313" key="4">
    <source>
        <dbReference type="Proteomes" id="UP000000263"/>
    </source>
</evidence>